<dbReference type="PANTHER" id="PTHR48043">
    <property type="entry name" value="EG:EG0003.4 PROTEIN-RELATED"/>
    <property type="match status" value="1"/>
</dbReference>
<name>A0ABT5U8Q5_9GAMM</name>
<evidence type="ECO:0000256" key="1">
    <source>
        <dbReference type="ARBA" id="ARBA00022676"/>
    </source>
</evidence>
<reference evidence="3 4" key="1">
    <citation type="submission" date="2022-11" db="EMBL/GenBank/DDBJ databases">
        <title>Spartinivicinus poritis sp. nov., isolated from scleractinian coral Porites lutea.</title>
        <authorList>
            <person name="Zhang G."/>
            <person name="Cai L."/>
            <person name="Wei Q."/>
        </authorList>
    </citation>
    <scope>NUCLEOTIDE SEQUENCE [LARGE SCALE GENOMIC DNA]</scope>
    <source>
        <strain evidence="3 4">A2-2</strain>
    </source>
</reference>
<gene>
    <name evidence="3" type="ORF">ORQ98_11375</name>
</gene>
<dbReference type="CDD" id="cd03784">
    <property type="entry name" value="GT1_Gtf-like"/>
    <property type="match status" value="1"/>
</dbReference>
<dbReference type="InterPro" id="IPR002213">
    <property type="entry name" value="UDP_glucos_trans"/>
</dbReference>
<evidence type="ECO:0000313" key="4">
    <source>
        <dbReference type="Proteomes" id="UP001528823"/>
    </source>
</evidence>
<keyword evidence="2" id="KW-0808">Transferase</keyword>
<dbReference type="SUPFAM" id="SSF53756">
    <property type="entry name" value="UDP-Glycosyltransferase/glycogen phosphorylase"/>
    <property type="match status" value="1"/>
</dbReference>
<evidence type="ECO:0000313" key="3">
    <source>
        <dbReference type="EMBL" id="MDE1462570.1"/>
    </source>
</evidence>
<dbReference type="Gene3D" id="3.40.50.2000">
    <property type="entry name" value="Glycogen Phosphorylase B"/>
    <property type="match status" value="2"/>
</dbReference>
<organism evidence="3 4">
    <name type="scientific">Spartinivicinus poritis</name>
    <dbReference type="NCBI Taxonomy" id="2994640"/>
    <lineage>
        <taxon>Bacteria</taxon>
        <taxon>Pseudomonadati</taxon>
        <taxon>Pseudomonadota</taxon>
        <taxon>Gammaproteobacteria</taxon>
        <taxon>Oceanospirillales</taxon>
        <taxon>Zooshikellaceae</taxon>
        <taxon>Spartinivicinus</taxon>
    </lineage>
</organism>
<evidence type="ECO:0000256" key="2">
    <source>
        <dbReference type="ARBA" id="ARBA00022679"/>
    </source>
</evidence>
<comment type="caution">
    <text evidence="3">The sequence shown here is derived from an EMBL/GenBank/DDBJ whole genome shotgun (WGS) entry which is preliminary data.</text>
</comment>
<proteinExistence type="predicted"/>
<dbReference type="Proteomes" id="UP001528823">
    <property type="component" value="Unassembled WGS sequence"/>
</dbReference>
<dbReference type="InterPro" id="IPR050271">
    <property type="entry name" value="UDP-glycosyltransferase"/>
</dbReference>
<keyword evidence="4" id="KW-1185">Reference proteome</keyword>
<accession>A0ABT5U8Q5</accession>
<dbReference type="RefSeq" id="WP_274688927.1">
    <property type="nucleotide sequence ID" value="NZ_JAPMOU010000012.1"/>
</dbReference>
<keyword evidence="1" id="KW-0328">Glycosyltransferase</keyword>
<dbReference type="EMBL" id="JAPMOU010000012">
    <property type="protein sequence ID" value="MDE1462570.1"/>
    <property type="molecule type" value="Genomic_DNA"/>
</dbReference>
<dbReference type="Pfam" id="PF00201">
    <property type="entry name" value="UDPGT"/>
    <property type="match status" value="1"/>
</dbReference>
<dbReference type="PANTHER" id="PTHR48043:SF145">
    <property type="entry name" value="FI06409P-RELATED"/>
    <property type="match status" value="1"/>
</dbReference>
<protein>
    <submittedName>
        <fullName evidence="3">Glycosyltransferase</fullName>
    </submittedName>
</protein>
<sequence length="419" mass="47844">MNVLFCCPPRRGHATRNIAIAAELSSRGHYIEFVSYEEARQWIPDSIRFVSAGPTPEEHESLYFTMYKDFTWRSNYEYIQQSFKNPSDFVGENWQHYITNLLVAAAKRIRSQEHSWDLIVLDDHWCNLGKALADEQGIPTAFVASFCLGTKVDLVIRPLLALRLYLTSSLSLARVFKLKKTSQKQIKKRLGITHDNTDQAIEPIYLIPTVPEVIKGVRIPSSSHCIGSMISPEIGMEKDDNLEAWMQKGPFIYINFGTLVYSEAEIKICIEAFRHCPWRALIVNFSMDFSTVTHVSENILVLKYVPQQQVLQHANIKLFISHGGPNSFHESLYFGIPMLSIPFLGDQYYFAESVQKKGFGLMMERHTLTGKRILHAVDKISKDQHILSRCQSMAKILRKEDSLDRAAQVLESVKPEAVS</sequence>